<gene>
    <name evidence="1" type="ORF">PENTCL1PPCAC_20559</name>
</gene>
<dbReference type="EMBL" id="BTSX01000005">
    <property type="protein sequence ID" value="GMS98384.1"/>
    <property type="molecule type" value="Genomic_DNA"/>
</dbReference>
<protein>
    <submittedName>
        <fullName evidence="1">Uncharacterized protein</fullName>
    </submittedName>
</protein>
<accession>A0AAV5TVA6</accession>
<keyword evidence="2" id="KW-1185">Reference proteome</keyword>
<reference evidence="1" key="1">
    <citation type="submission" date="2023-10" db="EMBL/GenBank/DDBJ databases">
        <title>Genome assembly of Pristionchus species.</title>
        <authorList>
            <person name="Yoshida K."/>
            <person name="Sommer R.J."/>
        </authorList>
    </citation>
    <scope>NUCLEOTIDE SEQUENCE</scope>
    <source>
        <strain evidence="1">RS0144</strain>
    </source>
</reference>
<sequence length="93" mass="10475">LISEAFRKILIPDIFSIFEGKTKGRDRLNLQLCSREVEEAVASSDMLIDGYPQMSILHISGGSGVFKVHLGLKNSRRTLKLKKRVDQVDFAEL</sequence>
<evidence type="ECO:0000313" key="2">
    <source>
        <dbReference type="Proteomes" id="UP001432027"/>
    </source>
</evidence>
<proteinExistence type="predicted"/>
<dbReference type="Proteomes" id="UP001432027">
    <property type="component" value="Unassembled WGS sequence"/>
</dbReference>
<feature type="non-terminal residue" evidence="1">
    <location>
        <position position="1"/>
    </location>
</feature>
<name>A0AAV5TVA6_9BILA</name>
<organism evidence="1 2">
    <name type="scientific">Pristionchus entomophagus</name>
    <dbReference type="NCBI Taxonomy" id="358040"/>
    <lineage>
        <taxon>Eukaryota</taxon>
        <taxon>Metazoa</taxon>
        <taxon>Ecdysozoa</taxon>
        <taxon>Nematoda</taxon>
        <taxon>Chromadorea</taxon>
        <taxon>Rhabditida</taxon>
        <taxon>Rhabditina</taxon>
        <taxon>Diplogasteromorpha</taxon>
        <taxon>Diplogasteroidea</taxon>
        <taxon>Neodiplogasteridae</taxon>
        <taxon>Pristionchus</taxon>
    </lineage>
</organism>
<evidence type="ECO:0000313" key="1">
    <source>
        <dbReference type="EMBL" id="GMS98384.1"/>
    </source>
</evidence>
<comment type="caution">
    <text evidence="1">The sequence shown here is derived from an EMBL/GenBank/DDBJ whole genome shotgun (WGS) entry which is preliminary data.</text>
</comment>
<dbReference type="AlphaFoldDB" id="A0AAV5TVA6"/>
<feature type="non-terminal residue" evidence="1">
    <location>
        <position position="93"/>
    </location>
</feature>